<evidence type="ECO:0000256" key="4">
    <source>
        <dbReference type="ARBA" id="ARBA00023136"/>
    </source>
</evidence>
<evidence type="ECO:0000313" key="7">
    <source>
        <dbReference type="Proteomes" id="UP000002358"/>
    </source>
</evidence>
<dbReference type="Proteomes" id="UP000002358">
    <property type="component" value="Chromosome 1"/>
</dbReference>
<dbReference type="PANTHER" id="PTHR23291:SF127">
    <property type="entry name" value="PROTEIN LIFEGUARD 1-LIKE"/>
    <property type="match status" value="1"/>
</dbReference>
<dbReference type="RefSeq" id="XP_031777725.1">
    <property type="nucleotide sequence ID" value="XM_031921865.2"/>
</dbReference>
<dbReference type="GO" id="GO:0016020">
    <property type="term" value="C:membrane"/>
    <property type="evidence" value="ECO:0007669"/>
    <property type="project" value="UniProtKB-SubCell"/>
</dbReference>
<proteinExistence type="inferred from homology"/>
<feature type="transmembrane region" description="Helical" evidence="5">
    <location>
        <begin position="207"/>
        <end position="228"/>
    </location>
</feature>
<dbReference type="PANTHER" id="PTHR23291">
    <property type="entry name" value="BAX INHIBITOR-RELATED"/>
    <property type="match status" value="1"/>
</dbReference>
<dbReference type="Pfam" id="PF01027">
    <property type="entry name" value="Bax1-I"/>
    <property type="match status" value="1"/>
</dbReference>
<comment type="similarity">
    <text evidence="5">Belongs to the BI1 family.</text>
</comment>
<feature type="transmembrane region" description="Helical" evidence="5">
    <location>
        <begin position="175"/>
        <end position="195"/>
    </location>
</feature>
<evidence type="ECO:0000256" key="5">
    <source>
        <dbReference type="RuleBase" id="RU004379"/>
    </source>
</evidence>
<feature type="transmembrane region" description="Helical" evidence="5">
    <location>
        <begin position="120"/>
        <end position="139"/>
    </location>
</feature>
<dbReference type="GO" id="GO:0005783">
    <property type="term" value="C:endoplasmic reticulum"/>
    <property type="evidence" value="ECO:0007669"/>
    <property type="project" value="TreeGrafter"/>
</dbReference>
<name>A0A7M7T6H4_NASVI</name>
<comment type="subcellular location">
    <subcellularLocation>
        <location evidence="1">Membrane</location>
        <topology evidence="1">Multi-pass membrane protein</topology>
    </subcellularLocation>
</comment>
<keyword evidence="2 5" id="KW-0812">Transmembrane</keyword>
<dbReference type="GeneID" id="100679041"/>
<evidence type="ECO:0000256" key="3">
    <source>
        <dbReference type="ARBA" id="ARBA00022989"/>
    </source>
</evidence>
<feature type="transmembrane region" description="Helical" evidence="5">
    <location>
        <begin position="151"/>
        <end position="169"/>
    </location>
</feature>
<organism evidence="6 7">
    <name type="scientific">Nasonia vitripennis</name>
    <name type="common">Parasitic wasp</name>
    <dbReference type="NCBI Taxonomy" id="7425"/>
    <lineage>
        <taxon>Eukaryota</taxon>
        <taxon>Metazoa</taxon>
        <taxon>Ecdysozoa</taxon>
        <taxon>Arthropoda</taxon>
        <taxon>Hexapoda</taxon>
        <taxon>Insecta</taxon>
        <taxon>Pterygota</taxon>
        <taxon>Neoptera</taxon>
        <taxon>Endopterygota</taxon>
        <taxon>Hymenoptera</taxon>
        <taxon>Apocrita</taxon>
        <taxon>Proctotrupomorpha</taxon>
        <taxon>Chalcidoidea</taxon>
        <taxon>Pteromalidae</taxon>
        <taxon>Pteromalinae</taxon>
        <taxon>Nasonia</taxon>
    </lineage>
</organism>
<dbReference type="GO" id="GO:0005794">
    <property type="term" value="C:Golgi apparatus"/>
    <property type="evidence" value="ECO:0007669"/>
    <property type="project" value="TreeGrafter"/>
</dbReference>
<dbReference type="InterPro" id="IPR006214">
    <property type="entry name" value="Bax_inhibitor_1-related"/>
</dbReference>
<feature type="transmembrane region" description="Helical" evidence="5">
    <location>
        <begin position="234"/>
        <end position="252"/>
    </location>
</feature>
<keyword evidence="3 5" id="KW-1133">Transmembrane helix</keyword>
<dbReference type="EnsemblMetazoa" id="XM_031921865">
    <property type="protein sequence ID" value="XP_031777725"/>
    <property type="gene ID" value="LOC100679041"/>
</dbReference>
<evidence type="ECO:0000256" key="2">
    <source>
        <dbReference type="ARBA" id="ARBA00022692"/>
    </source>
</evidence>
<keyword evidence="4 5" id="KW-0472">Membrane</keyword>
<protein>
    <submittedName>
        <fullName evidence="6">Uncharacterized protein</fullName>
    </submittedName>
</protein>
<sequence>MNGPPQLPSLVLGQQIKNVILLFSGPYNVRVTQSMVEQREKENRELARRWQLGEQRRKRMMELRGNDDDYFGDFKEFNVRRRFVRRVFSILTLQMIFTALVIGSFMFFEEAKLIMMTYPSIWIASLAVFMFTYLSISCCECARRQAPCNGINLILLTSSMSYLTAFVSVHYSVEAVLIATGATALVTTVIFFLAACTKFDLTRRAGLMLIVSLVATVGLLIMIIVLNFTHIRGLQVAISIAGTLLLSMYLFFDVQTMMGGKTIELSPDEVVYATTQIYVDVLLLYRYILLLGGSVSE</sequence>
<evidence type="ECO:0000313" key="6">
    <source>
        <dbReference type="EnsemblMetazoa" id="XP_031777725"/>
    </source>
</evidence>
<feature type="transmembrane region" description="Helical" evidence="5">
    <location>
        <begin position="87"/>
        <end position="108"/>
    </location>
</feature>
<dbReference type="GO" id="GO:2001234">
    <property type="term" value="P:negative regulation of apoptotic signaling pathway"/>
    <property type="evidence" value="ECO:0007669"/>
    <property type="project" value="TreeGrafter"/>
</dbReference>
<keyword evidence="7" id="KW-1185">Reference proteome</keyword>
<reference evidence="6" key="1">
    <citation type="submission" date="2021-01" db="UniProtKB">
        <authorList>
            <consortium name="EnsemblMetazoa"/>
        </authorList>
    </citation>
    <scope>IDENTIFICATION</scope>
</reference>
<dbReference type="AlphaFoldDB" id="A0A7M7T6H4"/>
<evidence type="ECO:0000256" key="1">
    <source>
        <dbReference type="ARBA" id="ARBA00004141"/>
    </source>
</evidence>
<accession>A0A7M7T6H4</accession>